<organism evidence="1 2">
    <name type="scientific">Aphis craccivora</name>
    <name type="common">Cowpea aphid</name>
    <dbReference type="NCBI Taxonomy" id="307492"/>
    <lineage>
        <taxon>Eukaryota</taxon>
        <taxon>Metazoa</taxon>
        <taxon>Ecdysozoa</taxon>
        <taxon>Arthropoda</taxon>
        <taxon>Hexapoda</taxon>
        <taxon>Insecta</taxon>
        <taxon>Pterygota</taxon>
        <taxon>Neoptera</taxon>
        <taxon>Paraneoptera</taxon>
        <taxon>Hemiptera</taxon>
        <taxon>Sternorrhyncha</taxon>
        <taxon>Aphidomorpha</taxon>
        <taxon>Aphidoidea</taxon>
        <taxon>Aphididae</taxon>
        <taxon>Aphidini</taxon>
        <taxon>Aphis</taxon>
        <taxon>Aphis</taxon>
    </lineage>
</organism>
<protein>
    <recommendedName>
        <fullName evidence="3">THAP-type domain-containing protein</fullName>
    </recommendedName>
</protein>
<dbReference type="EMBL" id="VUJU01011394">
    <property type="protein sequence ID" value="KAF0711126.1"/>
    <property type="molecule type" value="Genomic_DNA"/>
</dbReference>
<feature type="non-terminal residue" evidence="1">
    <location>
        <position position="1"/>
    </location>
</feature>
<gene>
    <name evidence="1" type="ORF">FWK35_00035153</name>
</gene>
<dbReference type="Proteomes" id="UP000478052">
    <property type="component" value="Unassembled WGS sequence"/>
</dbReference>
<accession>A0A6G0VVI0</accession>
<comment type="caution">
    <text evidence="1">The sequence shown here is derived from an EMBL/GenBank/DDBJ whole genome shotgun (WGS) entry which is preliminary data.</text>
</comment>
<reference evidence="1 2" key="1">
    <citation type="submission" date="2019-08" db="EMBL/GenBank/DDBJ databases">
        <title>Whole genome of Aphis craccivora.</title>
        <authorList>
            <person name="Voronova N.V."/>
            <person name="Shulinski R.S."/>
            <person name="Bandarenka Y.V."/>
            <person name="Zhorov D.G."/>
            <person name="Warner D."/>
        </authorList>
    </citation>
    <scope>NUCLEOTIDE SEQUENCE [LARGE SCALE GENOMIC DNA]</scope>
    <source>
        <strain evidence="1">180601</strain>
        <tissue evidence="1">Whole Body</tissue>
    </source>
</reference>
<evidence type="ECO:0008006" key="3">
    <source>
        <dbReference type="Google" id="ProtNLM"/>
    </source>
</evidence>
<evidence type="ECO:0000313" key="2">
    <source>
        <dbReference type="Proteomes" id="UP000478052"/>
    </source>
</evidence>
<dbReference type="AlphaFoldDB" id="A0A6G0VVI0"/>
<name>A0A6G0VVI0_APHCR</name>
<evidence type="ECO:0000313" key="1">
    <source>
        <dbReference type="EMBL" id="KAF0711126.1"/>
    </source>
</evidence>
<proteinExistence type="predicted"/>
<dbReference type="OrthoDB" id="7537987at2759"/>
<sequence>WKWETDNKKELRFLCHLKHEFLFPDNFQKMNISAAIHFYSIRTASALETAVKNNVLHKDALSTAHFIWTIHEWFSLLSSKVRKTKTQFDKGWKPLNTGIIMATLSFIDICETLFLKFNYDFVLGHRFTQDALENIFSNIRLKADRSPTFNQCLQALKGISVSQYLFDINHSNYANDKSMDKGGLAHPSLSVIELILNCEVIYREHKSFILHNSTKFLKDKIFSEIQINIPICTATKNYH</sequence>
<keyword evidence="2" id="KW-1185">Reference proteome</keyword>